<comment type="caution">
    <text evidence="1">The sequence shown here is derived from an EMBL/GenBank/DDBJ whole genome shotgun (WGS) entry which is preliminary data.</text>
</comment>
<organism evidence="1 2">
    <name type="scientific">Allacma fusca</name>
    <dbReference type="NCBI Taxonomy" id="39272"/>
    <lineage>
        <taxon>Eukaryota</taxon>
        <taxon>Metazoa</taxon>
        <taxon>Ecdysozoa</taxon>
        <taxon>Arthropoda</taxon>
        <taxon>Hexapoda</taxon>
        <taxon>Collembola</taxon>
        <taxon>Symphypleona</taxon>
        <taxon>Sminthuridae</taxon>
        <taxon>Allacma</taxon>
    </lineage>
</organism>
<sequence length="147" mass="16288">MGKDAFVYMVLEAVETVADCSTHCICSTEGEPSAVRTPVVVFRIRLNLVSVGLKAHFASDGVARQSNLFVCEYLHRSSTITPIRETEETVVKYGSSLRTFFFGGLRKNVNYCWTPPAMKTALGAAQKPNYFRQECLKQVPVLVMATS</sequence>
<reference evidence="1" key="1">
    <citation type="submission" date="2021-06" db="EMBL/GenBank/DDBJ databases">
        <authorList>
            <person name="Hodson N. C."/>
            <person name="Mongue J. A."/>
            <person name="Jaron S. K."/>
        </authorList>
    </citation>
    <scope>NUCLEOTIDE SEQUENCE</scope>
</reference>
<dbReference type="Proteomes" id="UP000708208">
    <property type="component" value="Unassembled WGS sequence"/>
</dbReference>
<evidence type="ECO:0000313" key="1">
    <source>
        <dbReference type="EMBL" id="CAG7784700.1"/>
    </source>
</evidence>
<dbReference type="AlphaFoldDB" id="A0A8J2KCG9"/>
<evidence type="ECO:0000313" key="2">
    <source>
        <dbReference type="Proteomes" id="UP000708208"/>
    </source>
</evidence>
<proteinExistence type="predicted"/>
<dbReference type="EMBL" id="CAJVCH010280781">
    <property type="protein sequence ID" value="CAG7784700.1"/>
    <property type="molecule type" value="Genomic_DNA"/>
</dbReference>
<protein>
    <submittedName>
        <fullName evidence="1">Uncharacterized protein</fullName>
    </submittedName>
</protein>
<gene>
    <name evidence="1" type="ORF">AFUS01_LOCUS23369</name>
</gene>
<name>A0A8J2KCG9_9HEXA</name>
<keyword evidence="2" id="KW-1185">Reference proteome</keyword>
<accession>A0A8J2KCG9</accession>